<evidence type="ECO:0000256" key="2">
    <source>
        <dbReference type="ARBA" id="ARBA00000909"/>
    </source>
</evidence>
<dbReference type="RefSeq" id="XP_002177085.1">
    <property type="nucleotide sequence ID" value="XM_002177049.1"/>
</dbReference>
<dbReference type="FunCoup" id="B7FRQ2">
    <property type="interactions" value="18"/>
</dbReference>
<gene>
    <name evidence="11" type="ORF">PHATRDRAFT_5762</name>
</gene>
<dbReference type="GO" id="GO:0005739">
    <property type="term" value="C:mitochondrion"/>
    <property type="evidence" value="ECO:0007669"/>
    <property type="project" value="TreeGrafter"/>
</dbReference>
<evidence type="ECO:0000256" key="6">
    <source>
        <dbReference type="ARBA" id="ARBA00022857"/>
    </source>
</evidence>
<evidence type="ECO:0000259" key="10">
    <source>
        <dbReference type="PROSITE" id="PS51385"/>
    </source>
</evidence>
<dbReference type="GO" id="GO:0000166">
    <property type="term" value="F:nucleotide binding"/>
    <property type="evidence" value="ECO:0007669"/>
    <property type="project" value="UniProtKB-KW"/>
</dbReference>
<keyword evidence="12" id="KW-1185">Reference proteome</keyword>
<dbReference type="EC" id="5.1.99.6" evidence="3"/>
<comment type="catalytic activity">
    <reaction evidence="2">
        <text>(6R)-NADPHX = (6S)-NADPHX</text>
        <dbReference type="Rhea" id="RHEA:32227"/>
        <dbReference type="ChEBI" id="CHEBI:64076"/>
        <dbReference type="ChEBI" id="CHEBI:64077"/>
        <dbReference type="EC" id="5.1.99.6"/>
    </reaction>
</comment>
<dbReference type="Gene3D" id="3.40.50.10260">
    <property type="entry name" value="YjeF N-terminal domain"/>
    <property type="match status" value="1"/>
</dbReference>
<evidence type="ECO:0000256" key="1">
    <source>
        <dbReference type="ARBA" id="ARBA00000013"/>
    </source>
</evidence>
<evidence type="ECO:0000256" key="5">
    <source>
        <dbReference type="ARBA" id="ARBA00022741"/>
    </source>
</evidence>
<dbReference type="InterPro" id="IPR036652">
    <property type="entry name" value="YjeF_N_dom_sf"/>
</dbReference>
<protein>
    <recommendedName>
        <fullName evidence="3">NAD(P)H-hydrate epimerase</fullName>
        <ecNumber evidence="3">5.1.99.6</ecNumber>
    </recommendedName>
</protein>
<dbReference type="OrthoDB" id="10064708at2759"/>
<dbReference type="SUPFAM" id="SSF64153">
    <property type="entry name" value="YjeF N-terminal domain-like"/>
    <property type="match status" value="1"/>
</dbReference>
<dbReference type="GeneID" id="7196261"/>
<evidence type="ECO:0000313" key="11">
    <source>
        <dbReference type="EMBL" id="EEC51548.1"/>
    </source>
</evidence>
<feature type="domain" description="YjeF N-terminal" evidence="10">
    <location>
        <begin position="6"/>
        <end position="224"/>
    </location>
</feature>
<feature type="non-terminal residue" evidence="11">
    <location>
        <position position="1"/>
    </location>
</feature>
<organism evidence="11 12">
    <name type="scientific">Phaeodactylum tricornutum (strain CCAP 1055/1)</name>
    <dbReference type="NCBI Taxonomy" id="556484"/>
    <lineage>
        <taxon>Eukaryota</taxon>
        <taxon>Sar</taxon>
        <taxon>Stramenopiles</taxon>
        <taxon>Ochrophyta</taxon>
        <taxon>Bacillariophyta</taxon>
        <taxon>Bacillariophyceae</taxon>
        <taxon>Bacillariophycidae</taxon>
        <taxon>Naviculales</taxon>
        <taxon>Phaeodactylaceae</taxon>
        <taxon>Phaeodactylum</taxon>
    </lineage>
</organism>
<dbReference type="STRING" id="556484.B7FRQ2"/>
<sequence>LDAKSAASLDEELMATPGFTLEQLMELAGLSVAEAVYTVAQQKWPLDQRQIQPHVLLVCGPGNNGGDGLVAARHLVMFGYECTVIYPKQSSKQPHYENLVTQCRDVGVKIQGELSEEFLQSQTPLVIVDAIFGFSFHGEPRAPFDTILAQMKRAQKDNDTIIVSVDVPSGWDVDEGDVSGVGLVPDVLVSLTAPKKSARSFQGRHFVGGRFLPPALANKYGVNMPPYPGVQQVMEV</sequence>
<dbReference type="Proteomes" id="UP000000759">
    <property type="component" value="Chromosome 1"/>
</dbReference>
<dbReference type="EMBL" id="CM000605">
    <property type="protein sequence ID" value="EEC51548.1"/>
    <property type="molecule type" value="Genomic_DNA"/>
</dbReference>
<comment type="catalytic activity">
    <reaction evidence="1">
        <text>(6R)-NADHX = (6S)-NADHX</text>
        <dbReference type="Rhea" id="RHEA:32215"/>
        <dbReference type="ChEBI" id="CHEBI:64074"/>
        <dbReference type="ChEBI" id="CHEBI:64075"/>
        <dbReference type="EC" id="5.1.99.6"/>
    </reaction>
</comment>
<dbReference type="eggNOG" id="KOG2585">
    <property type="taxonomic scope" value="Eukaryota"/>
</dbReference>
<evidence type="ECO:0000256" key="8">
    <source>
        <dbReference type="ARBA" id="ARBA00023027"/>
    </source>
</evidence>
<reference evidence="11 12" key="1">
    <citation type="journal article" date="2008" name="Nature">
        <title>The Phaeodactylum genome reveals the evolutionary history of diatom genomes.</title>
        <authorList>
            <person name="Bowler C."/>
            <person name="Allen A.E."/>
            <person name="Badger J.H."/>
            <person name="Grimwood J."/>
            <person name="Jabbari K."/>
            <person name="Kuo A."/>
            <person name="Maheswari U."/>
            <person name="Martens C."/>
            <person name="Maumus F."/>
            <person name="Otillar R.P."/>
            <person name="Rayko E."/>
            <person name="Salamov A."/>
            <person name="Vandepoele K."/>
            <person name="Beszteri B."/>
            <person name="Gruber A."/>
            <person name="Heijde M."/>
            <person name="Katinka M."/>
            <person name="Mock T."/>
            <person name="Valentin K."/>
            <person name="Verret F."/>
            <person name="Berges J.A."/>
            <person name="Brownlee C."/>
            <person name="Cadoret J.P."/>
            <person name="Chiovitti A."/>
            <person name="Choi C.J."/>
            <person name="Coesel S."/>
            <person name="De Martino A."/>
            <person name="Detter J.C."/>
            <person name="Durkin C."/>
            <person name="Falciatore A."/>
            <person name="Fournet J."/>
            <person name="Haruta M."/>
            <person name="Huysman M.J."/>
            <person name="Jenkins B.D."/>
            <person name="Jiroutova K."/>
            <person name="Jorgensen R.E."/>
            <person name="Joubert Y."/>
            <person name="Kaplan A."/>
            <person name="Kroger N."/>
            <person name="Kroth P.G."/>
            <person name="La Roche J."/>
            <person name="Lindquist E."/>
            <person name="Lommer M."/>
            <person name="Martin-Jezequel V."/>
            <person name="Lopez P.J."/>
            <person name="Lucas S."/>
            <person name="Mangogna M."/>
            <person name="McGinnis K."/>
            <person name="Medlin L.K."/>
            <person name="Montsant A."/>
            <person name="Oudot-Le Secq M.P."/>
            <person name="Napoli C."/>
            <person name="Obornik M."/>
            <person name="Parker M.S."/>
            <person name="Petit J.L."/>
            <person name="Porcel B.M."/>
            <person name="Poulsen N."/>
            <person name="Robison M."/>
            <person name="Rychlewski L."/>
            <person name="Rynearson T.A."/>
            <person name="Schmutz J."/>
            <person name="Shapiro H."/>
            <person name="Siaut M."/>
            <person name="Stanley M."/>
            <person name="Sussman M.R."/>
            <person name="Taylor A.R."/>
            <person name="Vardi A."/>
            <person name="von Dassow P."/>
            <person name="Vyverman W."/>
            <person name="Willis A."/>
            <person name="Wyrwicz L.S."/>
            <person name="Rokhsar D.S."/>
            <person name="Weissenbach J."/>
            <person name="Armbrust E.V."/>
            <person name="Green B.R."/>
            <person name="Van de Peer Y."/>
            <person name="Grigoriev I.V."/>
        </authorList>
    </citation>
    <scope>NUCLEOTIDE SEQUENCE [LARGE SCALE GENOMIC DNA]</scope>
    <source>
        <strain evidence="11 12">CCAP 1055/1</strain>
    </source>
</reference>
<dbReference type="PaxDb" id="2850-Phatr5762"/>
<dbReference type="GO" id="GO:0046872">
    <property type="term" value="F:metal ion binding"/>
    <property type="evidence" value="ECO:0007669"/>
    <property type="project" value="UniProtKB-KW"/>
</dbReference>
<reference evidence="12" key="2">
    <citation type="submission" date="2008-08" db="EMBL/GenBank/DDBJ databases">
        <authorList>
            <consortium name="Diatom Consortium"/>
            <person name="Grigoriev I."/>
            <person name="Grimwood J."/>
            <person name="Kuo A."/>
            <person name="Otillar R.P."/>
            <person name="Salamov A."/>
            <person name="Detter J.C."/>
            <person name="Lindquist E."/>
            <person name="Shapiro H."/>
            <person name="Lucas S."/>
            <person name="Glavina del Rio T."/>
            <person name="Pitluck S."/>
            <person name="Rokhsar D."/>
            <person name="Bowler C."/>
        </authorList>
    </citation>
    <scope>GENOME REANNOTATION</scope>
    <source>
        <strain evidence="12">CCAP 1055/1</strain>
    </source>
</reference>
<dbReference type="InterPro" id="IPR032976">
    <property type="entry name" value="YJEFN_prot_NAXE-like"/>
</dbReference>
<keyword evidence="7" id="KW-0630">Potassium</keyword>
<dbReference type="PANTHER" id="PTHR13232">
    <property type="entry name" value="NAD(P)H-HYDRATE EPIMERASE"/>
    <property type="match status" value="1"/>
</dbReference>
<dbReference type="PROSITE" id="PS51385">
    <property type="entry name" value="YJEF_N"/>
    <property type="match status" value="1"/>
</dbReference>
<accession>B7FRQ2</accession>
<dbReference type="HOGENOM" id="CLU_024853_3_1_1"/>
<keyword evidence="8" id="KW-0520">NAD</keyword>
<evidence type="ECO:0000256" key="3">
    <source>
        <dbReference type="ARBA" id="ARBA00012228"/>
    </source>
</evidence>
<dbReference type="Pfam" id="PF03853">
    <property type="entry name" value="YjeF_N"/>
    <property type="match status" value="1"/>
</dbReference>
<evidence type="ECO:0000256" key="4">
    <source>
        <dbReference type="ARBA" id="ARBA00022723"/>
    </source>
</evidence>
<evidence type="ECO:0000313" key="12">
    <source>
        <dbReference type="Proteomes" id="UP000000759"/>
    </source>
</evidence>
<dbReference type="InterPro" id="IPR004443">
    <property type="entry name" value="YjeF_N_dom"/>
</dbReference>
<evidence type="ECO:0000256" key="9">
    <source>
        <dbReference type="ARBA" id="ARBA00023235"/>
    </source>
</evidence>
<keyword evidence="6" id="KW-0521">NADP</keyword>
<evidence type="ECO:0000256" key="7">
    <source>
        <dbReference type="ARBA" id="ARBA00022958"/>
    </source>
</evidence>
<dbReference type="KEGG" id="pti:PHATRDRAFT_5762"/>
<feature type="non-terminal residue" evidence="11">
    <location>
        <position position="236"/>
    </location>
</feature>
<dbReference type="AlphaFoldDB" id="B7FRQ2"/>
<keyword evidence="5" id="KW-0547">Nucleotide-binding</keyword>
<dbReference type="HAMAP" id="MF_01966">
    <property type="entry name" value="NADHX_epimerase"/>
    <property type="match status" value="1"/>
</dbReference>
<keyword evidence="4" id="KW-0479">Metal-binding</keyword>
<dbReference type="GO" id="GO:0052856">
    <property type="term" value="F:NAD(P)HX epimerase activity"/>
    <property type="evidence" value="ECO:0007669"/>
    <property type="project" value="UniProtKB-EC"/>
</dbReference>
<name>B7FRQ2_PHATC</name>
<dbReference type="NCBIfam" id="TIGR00197">
    <property type="entry name" value="yjeF_nterm"/>
    <property type="match status" value="1"/>
</dbReference>
<dbReference type="PANTHER" id="PTHR13232:SF10">
    <property type="entry name" value="NAD(P)H-HYDRATE EPIMERASE"/>
    <property type="match status" value="1"/>
</dbReference>
<dbReference type="InParanoid" id="B7FRQ2"/>
<proteinExistence type="inferred from homology"/>
<keyword evidence="9" id="KW-0413">Isomerase</keyword>